<dbReference type="EMBL" id="SHOA02000012">
    <property type="protein sequence ID" value="TDH72451.1"/>
    <property type="molecule type" value="Genomic_DNA"/>
</dbReference>
<dbReference type="AlphaFoldDB" id="A0A976IIH6"/>
<comment type="caution">
    <text evidence="1">The sequence shown here is derived from an EMBL/GenBank/DDBJ whole genome shotgun (WGS) entry which is preliminary data.</text>
</comment>
<accession>A0A976IIH6</accession>
<organism evidence="1 2">
    <name type="scientific">Bremia lactucae</name>
    <name type="common">Lettuce downy mildew</name>
    <dbReference type="NCBI Taxonomy" id="4779"/>
    <lineage>
        <taxon>Eukaryota</taxon>
        <taxon>Sar</taxon>
        <taxon>Stramenopiles</taxon>
        <taxon>Oomycota</taxon>
        <taxon>Peronosporomycetes</taxon>
        <taxon>Peronosporales</taxon>
        <taxon>Peronosporaceae</taxon>
        <taxon>Bremia</taxon>
    </lineage>
</organism>
<keyword evidence="2" id="KW-1185">Reference proteome</keyword>
<sequence>MTTHNACWWLRPWKKLDQDWQASCMKGQQLLGAVADSMQKTTYLLSESLDGFQQLPVRASTRLWELAHRCSKRLLDEVLCLANIYSQMRRLLYDKQVKSIDAKRRQRYGRTYNSNLLVIEK</sequence>
<protein>
    <submittedName>
        <fullName evidence="1">Uncharacterized protein</fullName>
    </submittedName>
</protein>
<evidence type="ECO:0000313" key="2">
    <source>
        <dbReference type="Proteomes" id="UP000294530"/>
    </source>
</evidence>
<gene>
    <name evidence="1" type="ORF">CCR75_005719</name>
</gene>
<dbReference type="KEGG" id="blac:94349466"/>
<name>A0A976IIH6_BRELC</name>
<reference evidence="1 2" key="1">
    <citation type="journal article" date="2021" name="Genome Biol.">
        <title>AFLAP: assembly-free linkage analysis pipeline using k-mers from genome sequencing data.</title>
        <authorList>
            <person name="Fletcher K."/>
            <person name="Zhang L."/>
            <person name="Gil J."/>
            <person name="Han R."/>
            <person name="Cavanaugh K."/>
            <person name="Michelmore R."/>
        </authorList>
    </citation>
    <scope>NUCLEOTIDE SEQUENCE [LARGE SCALE GENOMIC DNA]</scope>
    <source>
        <strain evidence="1 2">SF5</strain>
    </source>
</reference>
<dbReference type="GeneID" id="94349466"/>
<dbReference type="OrthoDB" id="17066at2759"/>
<dbReference type="Proteomes" id="UP000294530">
    <property type="component" value="Unassembled WGS sequence"/>
</dbReference>
<dbReference type="RefSeq" id="XP_067821950.1">
    <property type="nucleotide sequence ID" value="XM_067963795.1"/>
</dbReference>
<proteinExistence type="predicted"/>
<evidence type="ECO:0000313" key="1">
    <source>
        <dbReference type="EMBL" id="TDH72451.1"/>
    </source>
</evidence>